<sequence>MKNTTSIAIGGFDGMHIGHQALFGELDDAGVIVVIETGYANLTPQRYRERYNAHKIAYFHLEDIRHLDGEGFIELLQEKFPKLQKIVVGYDFHFGKDRRYSFNDLKELFDGEVIVVEEVKHKNDSVHSHKIRAKLQLGDIKGANEFLGHNYTIVGEKVAGQGIGSRELVATVNLKVKDFLLPKEGVYATLTRIDDEEHFHPSVSFIGHRVSTDGSFAVESHILDGEIVCEKKAEISFVDFLRDNEKFDSIEQLKEQIKKDIARANKVLHRLEL</sequence>
<evidence type="ECO:0000256" key="2">
    <source>
        <dbReference type="ARBA" id="ARBA00005201"/>
    </source>
</evidence>
<evidence type="ECO:0000256" key="9">
    <source>
        <dbReference type="ARBA" id="ARBA00022679"/>
    </source>
</evidence>
<keyword evidence="8" id="KW-0288">FMN</keyword>
<dbReference type="EC" id="2.7.1.26" evidence="4"/>
<dbReference type="Pfam" id="PF01687">
    <property type="entry name" value="Flavokinase"/>
    <property type="match status" value="1"/>
</dbReference>
<dbReference type="Gene3D" id="2.40.30.30">
    <property type="entry name" value="Riboflavin kinase-like"/>
    <property type="match status" value="1"/>
</dbReference>
<dbReference type="SMART" id="SM00904">
    <property type="entry name" value="Flavokinase"/>
    <property type="match status" value="1"/>
</dbReference>
<evidence type="ECO:0000256" key="14">
    <source>
        <dbReference type="ARBA" id="ARBA00022840"/>
    </source>
</evidence>
<proteinExistence type="inferred from homology"/>
<evidence type="ECO:0000256" key="13">
    <source>
        <dbReference type="ARBA" id="ARBA00022827"/>
    </source>
</evidence>
<evidence type="ECO:0000256" key="15">
    <source>
        <dbReference type="ARBA" id="ARBA00023268"/>
    </source>
</evidence>
<comment type="pathway">
    <text evidence="2">Cofactor biosynthesis; FMN biosynthesis; FMN from riboflavin (ATP route): step 1/1.</text>
</comment>
<dbReference type="GO" id="GO:0008531">
    <property type="term" value="F:riboflavin kinase activity"/>
    <property type="evidence" value="ECO:0007669"/>
    <property type="project" value="UniProtKB-EC"/>
</dbReference>
<keyword evidence="9 17" id="KW-0808">Transferase</keyword>
<comment type="pathway">
    <text evidence="1">Cofactor biosynthesis; FAD biosynthesis; FAD from FMN: step 1/1.</text>
</comment>
<dbReference type="NCBIfam" id="NF004162">
    <property type="entry name" value="PRK05627.1-5"/>
    <property type="match status" value="1"/>
</dbReference>
<evidence type="ECO:0000256" key="5">
    <source>
        <dbReference type="ARBA" id="ARBA00012393"/>
    </source>
</evidence>
<keyword evidence="10 17" id="KW-0548">Nucleotidyltransferase</keyword>
<dbReference type="GO" id="GO:0006747">
    <property type="term" value="P:FAD biosynthetic process"/>
    <property type="evidence" value="ECO:0007669"/>
    <property type="project" value="UniProtKB-UniPathway"/>
</dbReference>
<accession>A0A1W1CVA0</accession>
<evidence type="ECO:0000256" key="1">
    <source>
        <dbReference type="ARBA" id="ARBA00004726"/>
    </source>
</evidence>
<dbReference type="AlphaFoldDB" id="A0A1W1CVA0"/>
<dbReference type="Gene3D" id="3.40.50.620">
    <property type="entry name" value="HUPs"/>
    <property type="match status" value="2"/>
</dbReference>
<evidence type="ECO:0000256" key="8">
    <source>
        <dbReference type="ARBA" id="ARBA00022643"/>
    </source>
</evidence>
<evidence type="ECO:0000256" key="7">
    <source>
        <dbReference type="ARBA" id="ARBA00022630"/>
    </source>
</evidence>
<dbReference type="GO" id="GO:0003919">
    <property type="term" value="F:FMN adenylyltransferase activity"/>
    <property type="evidence" value="ECO:0007669"/>
    <property type="project" value="UniProtKB-EC"/>
</dbReference>
<dbReference type="UniPathway" id="UPA00277">
    <property type="reaction ID" value="UER00407"/>
</dbReference>
<evidence type="ECO:0000259" key="16">
    <source>
        <dbReference type="SMART" id="SM00904"/>
    </source>
</evidence>
<gene>
    <name evidence="17" type="ORF">MNB_SM-6-179</name>
</gene>
<dbReference type="EMBL" id="FPHK01000135">
    <property type="protein sequence ID" value="SFV69647.1"/>
    <property type="molecule type" value="Genomic_DNA"/>
</dbReference>
<evidence type="ECO:0000256" key="12">
    <source>
        <dbReference type="ARBA" id="ARBA00022777"/>
    </source>
</evidence>
<name>A0A1W1CVA0_9ZZZZ</name>
<keyword evidence="11" id="KW-0547">Nucleotide-binding</keyword>
<dbReference type="EC" id="2.7.7.2" evidence="5"/>
<dbReference type="InterPro" id="IPR015865">
    <property type="entry name" value="Riboflavin_kinase_bac/euk"/>
</dbReference>
<reference evidence="17" key="1">
    <citation type="submission" date="2016-10" db="EMBL/GenBank/DDBJ databases">
        <authorList>
            <person name="de Groot N.N."/>
        </authorList>
    </citation>
    <scope>NUCLEOTIDE SEQUENCE</scope>
</reference>
<dbReference type="InterPro" id="IPR014729">
    <property type="entry name" value="Rossmann-like_a/b/a_fold"/>
</dbReference>
<comment type="similarity">
    <text evidence="3">Belongs to the RibF family.</text>
</comment>
<dbReference type="InterPro" id="IPR002606">
    <property type="entry name" value="Riboflavin_kinase_bac"/>
</dbReference>
<organism evidence="17">
    <name type="scientific">hydrothermal vent metagenome</name>
    <dbReference type="NCBI Taxonomy" id="652676"/>
    <lineage>
        <taxon>unclassified sequences</taxon>
        <taxon>metagenomes</taxon>
        <taxon>ecological metagenomes</taxon>
    </lineage>
</organism>
<evidence type="ECO:0000256" key="3">
    <source>
        <dbReference type="ARBA" id="ARBA00010214"/>
    </source>
</evidence>
<feature type="domain" description="Riboflavin kinase" evidence="16">
    <location>
        <begin position="146"/>
        <end position="269"/>
    </location>
</feature>
<dbReference type="Pfam" id="PF06574">
    <property type="entry name" value="FAD_syn"/>
    <property type="match status" value="1"/>
</dbReference>
<dbReference type="GO" id="GO:0009398">
    <property type="term" value="P:FMN biosynthetic process"/>
    <property type="evidence" value="ECO:0007669"/>
    <property type="project" value="UniProtKB-UniPathway"/>
</dbReference>
<keyword evidence="13" id="KW-0274">FAD</keyword>
<dbReference type="SUPFAM" id="SSF82114">
    <property type="entry name" value="Riboflavin kinase-like"/>
    <property type="match status" value="1"/>
</dbReference>
<dbReference type="SUPFAM" id="SSF52374">
    <property type="entry name" value="Nucleotidylyl transferase"/>
    <property type="match status" value="1"/>
</dbReference>
<dbReference type="PANTHER" id="PTHR22749:SF6">
    <property type="entry name" value="RIBOFLAVIN KINASE"/>
    <property type="match status" value="1"/>
</dbReference>
<evidence type="ECO:0000256" key="11">
    <source>
        <dbReference type="ARBA" id="ARBA00022741"/>
    </source>
</evidence>
<dbReference type="GO" id="GO:0009231">
    <property type="term" value="P:riboflavin biosynthetic process"/>
    <property type="evidence" value="ECO:0007669"/>
    <property type="project" value="InterPro"/>
</dbReference>
<dbReference type="InterPro" id="IPR015864">
    <property type="entry name" value="FAD_synthase"/>
</dbReference>
<evidence type="ECO:0000256" key="6">
    <source>
        <dbReference type="ARBA" id="ARBA00018483"/>
    </source>
</evidence>
<keyword evidence="14" id="KW-0067">ATP-binding</keyword>
<dbReference type="UniPathway" id="UPA00276">
    <property type="reaction ID" value="UER00406"/>
</dbReference>
<dbReference type="InterPro" id="IPR023465">
    <property type="entry name" value="Riboflavin_kinase_dom_sf"/>
</dbReference>
<keyword evidence="15" id="KW-0511">Multifunctional enzyme</keyword>
<dbReference type="InterPro" id="IPR023468">
    <property type="entry name" value="Riboflavin_kinase"/>
</dbReference>
<dbReference type="PANTHER" id="PTHR22749">
    <property type="entry name" value="RIBOFLAVIN KINASE/FMN ADENYLYLTRANSFERASE"/>
    <property type="match status" value="1"/>
</dbReference>
<evidence type="ECO:0000256" key="4">
    <source>
        <dbReference type="ARBA" id="ARBA00012105"/>
    </source>
</evidence>
<keyword evidence="12 17" id="KW-0418">Kinase</keyword>
<evidence type="ECO:0000256" key="10">
    <source>
        <dbReference type="ARBA" id="ARBA00022695"/>
    </source>
</evidence>
<protein>
    <recommendedName>
        <fullName evidence="6">Bifunctional riboflavin kinase/FMN adenylyltransferase</fullName>
        <ecNumber evidence="4">2.7.1.26</ecNumber>
        <ecNumber evidence="5">2.7.7.2</ecNumber>
    </recommendedName>
</protein>
<evidence type="ECO:0000313" key="17">
    <source>
        <dbReference type="EMBL" id="SFV69647.1"/>
    </source>
</evidence>
<keyword evidence="7" id="KW-0285">Flavoprotein</keyword>
<dbReference type="GO" id="GO:0005524">
    <property type="term" value="F:ATP binding"/>
    <property type="evidence" value="ECO:0007669"/>
    <property type="project" value="UniProtKB-KW"/>
</dbReference>
<dbReference type="PIRSF" id="PIRSF004491">
    <property type="entry name" value="FAD_Synth"/>
    <property type="match status" value="1"/>
</dbReference>